<organism evidence="1">
    <name type="scientific">marine sediment metagenome</name>
    <dbReference type="NCBI Taxonomy" id="412755"/>
    <lineage>
        <taxon>unclassified sequences</taxon>
        <taxon>metagenomes</taxon>
        <taxon>ecological metagenomes</taxon>
    </lineage>
</organism>
<name>X0XH28_9ZZZZ</name>
<protein>
    <submittedName>
        <fullName evidence="1">Uncharacterized protein</fullName>
    </submittedName>
</protein>
<accession>X0XH28</accession>
<dbReference type="AlphaFoldDB" id="X0XH28"/>
<dbReference type="EMBL" id="BARS01045730">
    <property type="protein sequence ID" value="GAG35938.1"/>
    <property type="molecule type" value="Genomic_DNA"/>
</dbReference>
<feature type="non-terminal residue" evidence="1">
    <location>
        <position position="1"/>
    </location>
</feature>
<gene>
    <name evidence="1" type="ORF">S01H1_68930</name>
</gene>
<reference evidence="1" key="1">
    <citation type="journal article" date="2014" name="Front. Microbiol.">
        <title>High frequency of phylogenetically diverse reductive dehalogenase-homologous genes in deep subseafloor sedimentary metagenomes.</title>
        <authorList>
            <person name="Kawai M."/>
            <person name="Futagami T."/>
            <person name="Toyoda A."/>
            <person name="Takaki Y."/>
            <person name="Nishi S."/>
            <person name="Hori S."/>
            <person name="Arai W."/>
            <person name="Tsubouchi T."/>
            <person name="Morono Y."/>
            <person name="Uchiyama I."/>
            <person name="Ito T."/>
            <person name="Fujiyama A."/>
            <person name="Inagaki F."/>
            <person name="Takami H."/>
        </authorList>
    </citation>
    <scope>NUCLEOTIDE SEQUENCE</scope>
    <source>
        <strain evidence="1">Expedition CK06-06</strain>
    </source>
</reference>
<proteinExistence type="predicted"/>
<sequence>LTLTDEGVPSAHREEVIAGWVSVLMALKGAADFGVDLRNHDPHRSWDQGYCDN</sequence>
<evidence type="ECO:0000313" key="1">
    <source>
        <dbReference type="EMBL" id="GAG35938.1"/>
    </source>
</evidence>
<comment type="caution">
    <text evidence="1">The sequence shown here is derived from an EMBL/GenBank/DDBJ whole genome shotgun (WGS) entry which is preliminary data.</text>
</comment>